<evidence type="ECO:0000256" key="1">
    <source>
        <dbReference type="SAM" id="Phobius"/>
    </source>
</evidence>
<evidence type="ECO:0000313" key="2">
    <source>
        <dbReference type="EMBL" id="TCP19984.1"/>
    </source>
</evidence>
<dbReference type="EMBL" id="SLXK01000056">
    <property type="protein sequence ID" value="TCP19984.1"/>
    <property type="molecule type" value="Genomic_DNA"/>
</dbReference>
<name>A0A4R2NFW3_9BACL</name>
<keyword evidence="3" id="KW-1185">Reference proteome</keyword>
<keyword evidence="1" id="KW-1133">Transmembrane helix</keyword>
<accession>A0A4R2NFW3</accession>
<gene>
    <name evidence="2" type="ORF">EV207_15620</name>
</gene>
<dbReference type="AlphaFoldDB" id="A0A4R2NFW3"/>
<feature type="transmembrane region" description="Helical" evidence="1">
    <location>
        <begin position="147"/>
        <end position="165"/>
    </location>
</feature>
<evidence type="ECO:0000313" key="3">
    <source>
        <dbReference type="Proteomes" id="UP000295416"/>
    </source>
</evidence>
<dbReference type="Proteomes" id="UP000295416">
    <property type="component" value="Unassembled WGS sequence"/>
</dbReference>
<protein>
    <recommendedName>
        <fullName evidence="4">YtkA-like protein</fullName>
    </recommendedName>
</protein>
<evidence type="ECO:0008006" key="4">
    <source>
        <dbReference type="Google" id="ProtNLM"/>
    </source>
</evidence>
<proteinExistence type="predicted"/>
<keyword evidence="1" id="KW-0812">Transmembrane</keyword>
<comment type="caution">
    <text evidence="2">The sequence shown here is derived from an EMBL/GenBank/DDBJ whole genome shotgun (WGS) entry which is preliminary data.</text>
</comment>
<reference evidence="2 3" key="1">
    <citation type="submission" date="2019-03" db="EMBL/GenBank/DDBJ databases">
        <title>Genomic Encyclopedia of Type Strains, Phase IV (KMG-IV): sequencing the most valuable type-strain genomes for metagenomic binning, comparative biology and taxonomic classification.</title>
        <authorList>
            <person name="Goeker M."/>
        </authorList>
    </citation>
    <scope>NUCLEOTIDE SEQUENCE [LARGE SCALE GENOMIC DNA]</scope>
    <source>
        <strain evidence="2 3">DSM 19377</strain>
    </source>
</reference>
<keyword evidence="1" id="KW-0472">Membrane</keyword>
<dbReference type="RefSeq" id="WP_132748176.1">
    <property type="nucleotide sequence ID" value="NZ_SLXK01000056.1"/>
</dbReference>
<sequence>MNKRTIFRVIIMLVMILIMLDSETAAKAKEGKTGLMITSLINQDGLVSGKEIPFTVHVVKVDENHPKASMKNEDGAIVYVYFKKDDKVIKRKLTDGKDGEYKGKVKLPESGDWQVVAMALKSDRQQNGQPEMLKTEWKVEEPNGLSSAWITSFVFVILAAGYFVVRKRKQRSKSI</sequence>
<organism evidence="2 3">
    <name type="scientific">Scopulibacillus darangshiensis</name>
    <dbReference type="NCBI Taxonomy" id="442528"/>
    <lineage>
        <taxon>Bacteria</taxon>
        <taxon>Bacillati</taxon>
        <taxon>Bacillota</taxon>
        <taxon>Bacilli</taxon>
        <taxon>Bacillales</taxon>
        <taxon>Sporolactobacillaceae</taxon>
        <taxon>Scopulibacillus</taxon>
    </lineage>
</organism>
<dbReference type="OrthoDB" id="2991053at2"/>